<dbReference type="Gene3D" id="1.10.10.60">
    <property type="entry name" value="Homeodomain-like"/>
    <property type="match status" value="1"/>
</dbReference>
<evidence type="ECO:0000256" key="3">
    <source>
        <dbReference type="ARBA" id="ARBA00023015"/>
    </source>
</evidence>
<comment type="caution">
    <text evidence="10">The sequence shown here is derived from an EMBL/GenBank/DDBJ whole genome shotgun (WGS) entry which is preliminary data.</text>
</comment>
<dbReference type="SMART" id="SM00342">
    <property type="entry name" value="HTH_ARAC"/>
    <property type="match status" value="1"/>
</dbReference>
<proteinExistence type="predicted"/>
<feature type="region of interest" description="Disordered" evidence="7">
    <location>
        <begin position="1"/>
        <end position="24"/>
    </location>
</feature>
<dbReference type="SUPFAM" id="SSF46689">
    <property type="entry name" value="Homeodomain-like"/>
    <property type="match status" value="2"/>
</dbReference>
<dbReference type="InterPro" id="IPR009057">
    <property type="entry name" value="Homeodomain-like_sf"/>
</dbReference>
<dbReference type="InterPro" id="IPR018060">
    <property type="entry name" value="HTH_AraC"/>
</dbReference>
<dbReference type="Pfam" id="PF07690">
    <property type="entry name" value="MFS_1"/>
    <property type="match status" value="1"/>
</dbReference>
<feature type="domain" description="HTH araC/xylS-type" evidence="9">
    <location>
        <begin position="578"/>
        <end position="676"/>
    </location>
</feature>
<dbReference type="GO" id="GO:0003700">
    <property type="term" value="F:DNA-binding transcription factor activity"/>
    <property type="evidence" value="ECO:0007669"/>
    <property type="project" value="InterPro"/>
</dbReference>
<keyword evidence="4 10" id="KW-0238">DNA-binding</keyword>
<evidence type="ECO:0000313" key="10">
    <source>
        <dbReference type="EMBL" id="NYH16759.1"/>
    </source>
</evidence>
<sequence>MDSSAIECQPARPAQTQSRTAVPPEQSVPTARFAAMVAVAVLPLYASQTLIGPLDASLHLGAWTTLVTALTLLGYAVGLVGLVPLIDRLPNRPLIAATLLAQIACLALAAVAPFAPVFLAASFAVGVTSSVVQMLVPAAASLAPPASRGKVVGNVMSGLMLGILLSRPLASLIGGVAGWRAFFAADSLVLAAVALAVAPRLPDVRPAGAPSYATLLASMRRLIAQEPVLRRRALYQGLLMAGFNVFWSSVAIVLTHAPLGLGSNAVALFALAGGGSVFIAPLAGPCRRSRLVEARHARRASGCDDGGVAGSIRVDAGGVAWWVDCDAGYRGVLYRRRRNRRSGARSARDQSARAGIARACQRAVYGAVFYRQRDRCDDRRASARALGLAGSVHGRVGVLRRGDGLASARWVAGGVIGFAQREVAESAIYPLEMGFMPMLDSARRRKTRRRRKSRSTDPITRSTSSKTVGSIVNPVTSSPDAALVSSLLTRIDAMERHWQPDPATVRDLETLIERLRSDDAVCTRLSALLHDSLANPHAHTVGMMRGLLLAVHAYRPASVESDRYSGAIEPGLTAQERQRVLDHIHAHLDTGMSVAELAAASGVAPAQFSRALKRTTGLSVRRWLLLQRVERVKHLLALGELKLDQIAIACGFSSQSHLNKAFVQLAGTTPRNWRLLRCGSARPRTPNRKN</sequence>
<feature type="transmembrane region" description="Helical" evidence="8">
    <location>
        <begin position="33"/>
        <end position="54"/>
    </location>
</feature>
<evidence type="ECO:0000256" key="2">
    <source>
        <dbReference type="ARBA" id="ARBA00022989"/>
    </source>
</evidence>
<evidence type="ECO:0000256" key="7">
    <source>
        <dbReference type="SAM" id="MobiDB-lite"/>
    </source>
</evidence>
<evidence type="ECO:0000256" key="6">
    <source>
        <dbReference type="ARBA" id="ARBA00023163"/>
    </source>
</evidence>
<feature type="transmembrane region" description="Helical" evidence="8">
    <location>
        <begin position="176"/>
        <end position="198"/>
    </location>
</feature>
<dbReference type="Pfam" id="PF12833">
    <property type="entry name" value="HTH_18"/>
    <property type="match status" value="1"/>
</dbReference>
<evidence type="ECO:0000313" key="11">
    <source>
        <dbReference type="Proteomes" id="UP000572540"/>
    </source>
</evidence>
<feature type="region of interest" description="Disordered" evidence="7">
    <location>
        <begin position="441"/>
        <end position="472"/>
    </location>
</feature>
<feature type="transmembrane region" description="Helical" evidence="8">
    <location>
        <begin position="238"/>
        <end position="259"/>
    </location>
</feature>
<keyword evidence="2 8" id="KW-1133">Transmembrane helix</keyword>
<feature type="compositionally biased region" description="Polar residues" evidence="7">
    <location>
        <begin position="457"/>
        <end position="472"/>
    </location>
</feature>
<dbReference type="InterPro" id="IPR018062">
    <property type="entry name" value="HTH_AraC-typ_CS"/>
</dbReference>
<protein>
    <submittedName>
        <fullName evidence="10">AraC-like DNA-binding protein/MFS family permease</fullName>
    </submittedName>
</protein>
<dbReference type="SUPFAM" id="SSF103473">
    <property type="entry name" value="MFS general substrate transporter"/>
    <property type="match status" value="1"/>
</dbReference>
<dbReference type="PROSITE" id="PS00041">
    <property type="entry name" value="HTH_ARAC_FAMILY_1"/>
    <property type="match status" value="1"/>
</dbReference>
<gene>
    <name evidence="10" type="ORF">GGD41_003987</name>
</gene>
<dbReference type="PANTHER" id="PTHR42910:SF1">
    <property type="entry name" value="MAJOR FACILITATOR SUPERFAMILY (MFS) PROFILE DOMAIN-CONTAINING PROTEIN"/>
    <property type="match status" value="1"/>
</dbReference>
<dbReference type="GO" id="GO:0043565">
    <property type="term" value="F:sequence-specific DNA binding"/>
    <property type="evidence" value="ECO:0007669"/>
    <property type="project" value="InterPro"/>
</dbReference>
<dbReference type="GO" id="GO:0022857">
    <property type="term" value="F:transmembrane transporter activity"/>
    <property type="evidence" value="ECO:0007669"/>
    <property type="project" value="InterPro"/>
</dbReference>
<keyword evidence="1 8" id="KW-0812">Transmembrane</keyword>
<keyword evidence="6" id="KW-0804">Transcription</keyword>
<dbReference type="Gene3D" id="1.20.1250.20">
    <property type="entry name" value="MFS general substrate transporter like domains"/>
    <property type="match status" value="1"/>
</dbReference>
<feature type="transmembrane region" description="Helical" evidence="8">
    <location>
        <begin position="151"/>
        <end position="170"/>
    </location>
</feature>
<organism evidence="10 11">
    <name type="scientific">Paraburkholderia bryophila</name>
    <dbReference type="NCBI Taxonomy" id="420952"/>
    <lineage>
        <taxon>Bacteria</taxon>
        <taxon>Pseudomonadati</taxon>
        <taxon>Pseudomonadota</taxon>
        <taxon>Betaproteobacteria</taxon>
        <taxon>Burkholderiales</taxon>
        <taxon>Burkholderiaceae</taxon>
        <taxon>Paraburkholderia</taxon>
    </lineage>
</organism>
<evidence type="ECO:0000256" key="1">
    <source>
        <dbReference type="ARBA" id="ARBA00022692"/>
    </source>
</evidence>
<reference evidence="10 11" key="1">
    <citation type="submission" date="2020-07" db="EMBL/GenBank/DDBJ databases">
        <title>Exploring microbial biodiversity for novel pathways involved in the catabolism of aromatic compounds derived from lignin.</title>
        <authorList>
            <person name="Elkins J."/>
        </authorList>
    </citation>
    <scope>NUCLEOTIDE SEQUENCE [LARGE SCALE GENOMIC DNA]</scope>
    <source>
        <strain evidence="10 11">H2C3B</strain>
    </source>
</reference>
<dbReference type="InterPro" id="IPR036259">
    <property type="entry name" value="MFS_trans_sf"/>
</dbReference>
<feature type="transmembrane region" description="Helical" evidence="8">
    <location>
        <begin position="60"/>
        <end position="82"/>
    </location>
</feature>
<feature type="compositionally biased region" description="Basic residues" evidence="7">
    <location>
        <begin position="443"/>
        <end position="453"/>
    </location>
</feature>
<keyword evidence="3" id="KW-0805">Transcription regulation</keyword>
<keyword evidence="5 8" id="KW-0472">Membrane</keyword>
<accession>A0A7Z0B0L8</accession>
<evidence type="ECO:0000256" key="5">
    <source>
        <dbReference type="ARBA" id="ARBA00023136"/>
    </source>
</evidence>
<feature type="transmembrane region" description="Helical" evidence="8">
    <location>
        <begin position="265"/>
        <end position="283"/>
    </location>
</feature>
<evidence type="ECO:0000256" key="4">
    <source>
        <dbReference type="ARBA" id="ARBA00023125"/>
    </source>
</evidence>
<evidence type="ECO:0000259" key="9">
    <source>
        <dbReference type="PROSITE" id="PS01124"/>
    </source>
</evidence>
<name>A0A7Z0B0L8_9BURK</name>
<dbReference type="PROSITE" id="PS01124">
    <property type="entry name" value="HTH_ARAC_FAMILY_2"/>
    <property type="match status" value="1"/>
</dbReference>
<evidence type="ECO:0000256" key="8">
    <source>
        <dbReference type="SAM" id="Phobius"/>
    </source>
</evidence>
<dbReference type="EMBL" id="JACCAU010000001">
    <property type="protein sequence ID" value="NYH16759.1"/>
    <property type="molecule type" value="Genomic_DNA"/>
</dbReference>
<dbReference type="Proteomes" id="UP000572540">
    <property type="component" value="Unassembled WGS sequence"/>
</dbReference>
<dbReference type="AlphaFoldDB" id="A0A7Z0B0L8"/>
<dbReference type="InterPro" id="IPR011701">
    <property type="entry name" value="MFS"/>
</dbReference>
<dbReference type="PANTHER" id="PTHR42910">
    <property type="entry name" value="TRANSPORTER SCO4007-RELATED"/>
    <property type="match status" value="1"/>
</dbReference>